<dbReference type="InterPro" id="IPR001841">
    <property type="entry name" value="Znf_RING"/>
</dbReference>
<dbReference type="Proteomes" id="UP001202328">
    <property type="component" value="Unassembled WGS sequence"/>
</dbReference>
<organism evidence="4 5">
    <name type="scientific">Papaver atlanticum</name>
    <dbReference type="NCBI Taxonomy" id="357466"/>
    <lineage>
        <taxon>Eukaryota</taxon>
        <taxon>Viridiplantae</taxon>
        <taxon>Streptophyta</taxon>
        <taxon>Embryophyta</taxon>
        <taxon>Tracheophyta</taxon>
        <taxon>Spermatophyta</taxon>
        <taxon>Magnoliopsida</taxon>
        <taxon>Ranunculales</taxon>
        <taxon>Papaveraceae</taxon>
        <taxon>Papaveroideae</taxon>
        <taxon>Papaver</taxon>
    </lineage>
</organism>
<comment type="caution">
    <text evidence="4">The sequence shown here is derived from an EMBL/GenBank/DDBJ whole genome shotgun (WGS) entry which is preliminary data.</text>
</comment>
<keyword evidence="5" id="KW-1185">Reference proteome</keyword>
<feature type="transmembrane region" description="Helical" evidence="2">
    <location>
        <begin position="12"/>
        <end position="34"/>
    </location>
</feature>
<keyword evidence="2" id="KW-0472">Membrane</keyword>
<keyword evidence="1" id="KW-0863">Zinc-finger</keyword>
<dbReference type="EMBL" id="JAJJMB010004025">
    <property type="protein sequence ID" value="KAI3944696.1"/>
    <property type="molecule type" value="Genomic_DNA"/>
</dbReference>
<sequence length="157" mass="18093">MRARNPKVPKFLLLMFYAISIIKMYISLFILQILCFLKFTDSEITPSNMHAQTESDLSVEVSANLIRRTLPSTKFEELILIKKVDASDQDSCAICLFEYEGGDDIRQLMNCRHIFHESCLDRWMFSNQTTCPLCRTCLVPIQMVKKASKQCNLNVSV</sequence>
<accession>A0AAD4T7E4</accession>
<dbReference type="PANTHER" id="PTHR47662">
    <property type="entry name" value="RING-TYPE DOMAIN-CONTAINING PROTEIN"/>
    <property type="match status" value="1"/>
</dbReference>
<evidence type="ECO:0000313" key="5">
    <source>
        <dbReference type="Proteomes" id="UP001202328"/>
    </source>
</evidence>
<dbReference type="InterPro" id="IPR013083">
    <property type="entry name" value="Znf_RING/FYVE/PHD"/>
</dbReference>
<keyword evidence="2" id="KW-1133">Transmembrane helix</keyword>
<dbReference type="SMART" id="SM00184">
    <property type="entry name" value="RING"/>
    <property type="match status" value="1"/>
</dbReference>
<name>A0AAD4T7E4_9MAGN</name>
<keyword evidence="1" id="KW-0862">Zinc</keyword>
<gene>
    <name evidence="4" type="ORF">MKW98_021154</name>
</gene>
<dbReference type="AlphaFoldDB" id="A0AAD4T7E4"/>
<dbReference type="PANTHER" id="PTHR47662:SF2">
    <property type="entry name" value="RING-H2 FINGER PROTEIN ATL57-LIKE"/>
    <property type="match status" value="1"/>
</dbReference>
<feature type="domain" description="RING-type" evidence="3">
    <location>
        <begin position="92"/>
        <end position="135"/>
    </location>
</feature>
<dbReference type="SUPFAM" id="SSF57850">
    <property type="entry name" value="RING/U-box"/>
    <property type="match status" value="1"/>
</dbReference>
<protein>
    <recommendedName>
        <fullName evidence="3">RING-type domain-containing protein</fullName>
    </recommendedName>
</protein>
<evidence type="ECO:0000259" key="3">
    <source>
        <dbReference type="PROSITE" id="PS50089"/>
    </source>
</evidence>
<reference evidence="4" key="1">
    <citation type="submission" date="2022-04" db="EMBL/GenBank/DDBJ databases">
        <title>A functionally conserved STORR gene fusion in Papaver species that diverged 16.8 million years ago.</title>
        <authorList>
            <person name="Catania T."/>
        </authorList>
    </citation>
    <scope>NUCLEOTIDE SEQUENCE</scope>
    <source>
        <strain evidence="4">S-188037</strain>
    </source>
</reference>
<dbReference type="GO" id="GO:0008270">
    <property type="term" value="F:zinc ion binding"/>
    <property type="evidence" value="ECO:0007669"/>
    <property type="project" value="UniProtKB-KW"/>
</dbReference>
<evidence type="ECO:0000256" key="2">
    <source>
        <dbReference type="SAM" id="Phobius"/>
    </source>
</evidence>
<evidence type="ECO:0000256" key="1">
    <source>
        <dbReference type="PROSITE-ProRule" id="PRU00175"/>
    </source>
</evidence>
<keyword evidence="1" id="KW-0479">Metal-binding</keyword>
<proteinExistence type="predicted"/>
<dbReference type="Gene3D" id="3.30.40.10">
    <property type="entry name" value="Zinc/RING finger domain, C3HC4 (zinc finger)"/>
    <property type="match status" value="1"/>
</dbReference>
<dbReference type="PROSITE" id="PS50089">
    <property type="entry name" value="ZF_RING_2"/>
    <property type="match status" value="1"/>
</dbReference>
<evidence type="ECO:0000313" key="4">
    <source>
        <dbReference type="EMBL" id="KAI3944696.1"/>
    </source>
</evidence>
<keyword evidence="2" id="KW-0812">Transmembrane</keyword>
<dbReference type="Pfam" id="PF13639">
    <property type="entry name" value="zf-RING_2"/>
    <property type="match status" value="1"/>
</dbReference>